<dbReference type="PATRIC" id="fig|1423773.3.peg.810"/>
<gene>
    <name evidence="2" type="ORF">FD30_GL000791</name>
</gene>
<dbReference type="EMBL" id="AZDT01000063">
    <property type="protein sequence ID" value="KRK73048.1"/>
    <property type="molecule type" value="Genomic_DNA"/>
</dbReference>
<feature type="domain" description="Serine aminopeptidase S33" evidence="1">
    <location>
        <begin position="109"/>
        <end position="221"/>
    </location>
</feature>
<dbReference type="InterPro" id="IPR029058">
    <property type="entry name" value="AB_hydrolase_fold"/>
</dbReference>
<evidence type="ECO:0000313" key="2">
    <source>
        <dbReference type="EMBL" id="KRK73048.1"/>
    </source>
</evidence>
<dbReference type="AlphaFoldDB" id="A0A0R1JPG1"/>
<dbReference type="PANTHER" id="PTHR43358">
    <property type="entry name" value="ALPHA/BETA-HYDROLASE"/>
    <property type="match status" value="1"/>
</dbReference>
<accession>A0A0R1JPG1</accession>
<dbReference type="Pfam" id="PF12146">
    <property type="entry name" value="Hydrolase_4"/>
    <property type="match status" value="1"/>
</dbReference>
<protein>
    <submittedName>
        <fullName evidence="2">Alpha beta hydrolase</fullName>
    </submittedName>
</protein>
<organism evidence="2 3">
    <name type="scientific">Levilactobacillus namurensis DSM 19117</name>
    <dbReference type="NCBI Taxonomy" id="1423773"/>
    <lineage>
        <taxon>Bacteria</taxon>
        <taxon>Bacillati</taxon>
        <taxon>Bacillota</taxon>
        <taxon>Bacilli</taxon>
        <taxon>Lactobacillales</taxon>
        <taxon>Lactobacillaceae</taxon>
        <taxon>Levilactobacillus</taxon>
    </lineage>
</organism>
<keyword evidence="3" id="KW-1185">Reference proteome</keyword>
<dbReference type="Gene3D" id="3.40.50.1820">
    <property type="entry name" value="alpha/beta hydrolase"/>
    <property type="match status" value="1"/>
</dbReference>
<dbReference type="GO" id="GO:0016787">
    <property type="term" value="F:hydrolase activity"/>
    <property type="evidence" value="ECO:0007669"/>
    <property type="project" value="UniProtKB-KW"/>
</dbReference>
<dbReference type="Proteomes" id="UP000051162">
    <property type="component" value="Unassembled WGS sequence"/>
</dbReference>
<comment type="caution">
    <text evidence="2">The sequence shown here is derived from an EMBL/GenBank/DDBJ whole genome shotgun (WGS) entry which is preliminary data.</text>
</comment>
<dbReference type="PANTHER" id="PTHR43358:SF4">
    <property type="entry name" value="ALPHA_BETA HYDROLASE FOLD-1 DOMAIN-CONTAINING PROTEIN"/>
    <property type="match status" value="1"/>
</dbReference>
<sequence length="337" mass="38842">MLPQRFFYNDQVFCILRKDESPLKKSTTLALPLLGAAATTLLASEHLFNFAFKRVNYVPETSAEKQKYADAYYAYVDWYQSTPKETWYLHEHDPQNRMVAEYIPAATPHNRTVIIAHGYKGNGETMANFAQMYHNLGFNVLLPDDRGHGESAGKYISFGWLDRLDYLQWIQQVIDRSNSQVQILLFGVSMGGATMEMLSGETLPPQVKAIIADCGYSSVEAELVYLLKRWYHLPKYPIEPLVSTISKRRLGYYLNDVTSIDQLKKNRRPILFIHGEKDVYVPVGMAYENYAATHAPKQLWIVKNATHAESFWINPQRYRARVLDFLTTYFDPELLSD</sequence>
<dbReference type="InterPro" id="IPR022742">
    <property type="entry name" value="Hydrolase_4"/>
</dbReference>
<reference evidence="2 3" key="1">
    <citation type="journal article" date="2015" name="Genome Announc.">
        <title>Expanding the biotechnology potential of lactobacilli through comparative genomics of 213 strains and associated genera.</title>
        <authorList>
            <person name="Sun Z."/>
            <person name="Harris H.M."/>
            <person name="McCann A."/>
            <person name="Guo C."/>
            <person name="Argimon S."/>
            <person name="Zhang W."/>
            <person name="Yang X."/>
            <person name="Jeffery I.B."/>
            <person name="Cooney J.C."/>
            <person name="Kagawa T.F."/>
            <person name="Liu W."/>
            <person name="Song Y."/>
            <person name="Salvetti E."/>
            <person name="Wrobel A."/>
            <person name="Rasinkangas P."/>
            <person name="Parkhill J."/>
            <person name="Rea M.C."/>
            <person name="O'Sullivan O."/>
            <person name="Ritari J."/>
            <person name="Douillard F.P."/>
            <person name="Paul Ross R."/>
            <person name="Yang R."/>
            <person name="Briner A.E."/>
            <person name="Felis G.E."/>
            <person name="de Vos W.M."/>
            <person name="Barrangou R."/>
            <person name="Klaenhammer T.R."/>
            <person name="Caufield P.W."/>
            <person name="Cui Y."/>
            <person name="Zhang H."/>
            <person name="O'Toole P.W."/>
        </authorList>
    </citation>
    <scope>NUCLEOTIDE SEQUENCE [LARGE SCALE GENOMIC DNA]</scope>
    <source>
        <strain evidence="2 3">DSM 19117</strain>
    </source>
</reference>
<evidence type="ECO:0000313" key="3">
    <source>
        <dbReference type="Proteomes" id="UP000051162"/>
    </source>
</evidence>
<name>A0A0R1JPG1_9LACO</name>
<dbReference type="STRING" id="1423773.FD30_GL000791"/>
<proteinExistence type="predicted"/>
<dbReference type="InterPro" id="IPR052920">
    <property type="entry name" value="DNA-binding_regulatory"/>
</dbReference>
<dbReference type="SUPFAM" id="SSF53474">
    <property type="entry name" value="alpha/beta-Hydrolases"/>
    <property type="match status" value="1"/>
</dbReference>
<keyword evidence="2" id="KW-0378">Hydrolase</keyword>
<evidence type="ECO:0000259" key="1">
    <source>
        <dbReference type="Pfam" id="PF12146"/>
    </source>
</evidence>